<dbReference type="InterPro" id="IPR007324">
    <property type="entry name" value="Sugar-bd_dom_put"/>
</dbReference>
<dbReference type="EMBL" id="WOGT01000004">
    <property type="protein sequence ID" value="MUN55189.1"/>
    <property type="molecule type" value="Genomic_DNA"/>
</dbReference>
<organism evidence="6 7">
    <name type="scientific">Rothia koreensis</name>
    <dbReference type="NCBI Taxonomy" id="592378"/>
    <lineage>
        <taxon>Bacteria</taxon>
        <taxon>Bacillati</taxon>
        <taxon>Actinomycetota</taxon>
        <taxon>Actinomycetes</taxon>
        <taxon>Micrococcales</taxon>
        <taxon>Micrococcaceae</taxon>
        <taxon>Rothia</taxon>
    </lineage>
</organism>
<feature type="domain" description="Sugar-binding" evidence="5">
    <location>
        <begin position="67"/>
        <end position="311"/>
    </location>
</feature>
<dbReference type="OrthoDB" id="186585at2"/>
<comment type="caution">
    <text evidence="6">The sequence shown here is derived from an EMBL/GenBank/DDBJ whole genome shotgun (WGS) entry which is preliminary data.</text>
</comment>
<dbReference type="Proteomes" id="UP000462152">
    <property type="component" value="Unassembled WGS sequence"/>
</dbReference>
<keyword evidence="2" id="KW-0805">Transcription regulation</keyword>
<dbReference type="RefSeq" id="WP_129314563.1">
    <property type="nucleotide sequence ID" value="NZ_CP197643.1"/>
</dbReference>
<evidence type="ECO:0000256" key="3">
    <source>
        <dbReference type="ARBA" id="ARBA00023125"/>
    </source>
</evidence>
<dbReference type="SUPFAM" id="SSF46689">
    <property type="entry name" value="Homeodomain-like"/>
    <property type="match status" value="1"/>
</dbReference>
<comment type="similarity">
    <text evidence="1">Belongs to the SorC transcriptional regulatory family.</text>
</comment>
<dbReference type="GO" id="GO:0030246">
    <property type="term" value="F:carbohydrate binding"/>
    <property type="evidence" value="ECO:0007669"/>
    <property type="project" value="InterPro"/>
</dbReference>
<dbReference type="InterPro" id="IPR051054">
    <property type="entry name" value="SorC_transcr_regulators"/>
</dbReference>
<dbReference type="PANTHER" id="PTHR34294:SF1">
    <property type="entry name" value="TRANSCRIPTIONAL REGULATOR LSRR"/>
    <property type="match status" value="1"/>
</dbReference>
<dbReference type="SUPFAM" id="SSF100950">
    <property type="entry name" value="NagB/RpiA/CoA transferase-like"/>
    <property type="match status" value="1"/>
</dbReference>
<keyword evidence="7" id="KW-1185">Reference proteome</keyword>
<dbReference type="Gene3D" id="3.40.50.1360">
    <property type="match status" value="1"/>
</dbReference>
<dbReference type="InterPro" id="IPR009057">
    <property type="entry name" value="Homeodomain-like_sf"/>
</dbReference>
<dbReference type="PANTHER" id="PTHR34294">
    <property type="entry name" value="TRANSCRIPTIONAL REGULATOR-RELATED"/>
    <property type="match status" value="1"/>
</dbReference>
<dbReference type="AlphaFoldDB" id="A0A7K1LJ17"/>
<evidence type="ECO:0000313" key="7">
    <source>
        <dbReference type="Proteomes" id="UP000462152"/>
    </source>
</evidence>
<evidence type="ECO:0000313" key="6">
    <source>
        <dbReference type="EMBL" id="MUN55189.1"/>
    </source>
</evidence>
<dbReference type="Gene3D" id="1.10.10.10">
    <property type="entry name" value="Winged helix-like DNA-binding domain superfamily/Winged helix DNA-binding domain"/>
    <property type="match status" value="1"/>
</dbReference>
<dbReference type="GO" id="GO:0003677">
    <property type="term" value="F:DNA binding"/>
    <property type="evidence" value="ECO:0007669"/>
    <property type="project" value="UniProtKB-KW"/>
</dbReference>
<name>A0A7K1LJ17_9MICC</name>
<reference evidence="6 7" key="1">
    <citation type="submission" date="2019-12" db="EMBL/GenBank/DDBJ databases">
        <authorList>
            <person name="Li J."/>
            <person name="Shi Y."/>
            <person name="Xu G."/>
            <person name="Xiao D."/>
            <person name="Ran X."/>
        </authorList>
    </citation>
    <scope>NUCLEOTIDE SEQUENCE [LARGE SCALE GENOMIC DNA]</scope>
    <source>
        <strain evidence="6 7">JCM 15915</strain>
    </source>
</reference>
<sequence length="315" mass="34599">MDEKKNPKDLYDADRLYAVARMYYEEGKGQSAIAEAFKVSRPTVSRMLTHARTSGMVQIRIIHPDAEGRSDLAERLRSALHLEEVYLARGMQPSTMGQGMLPPVQRAVDAMRLTSGDALVISSGMALYGIAQMRLSRMDGVKLVPSVGGVSEPEAWHQTNEIVRMLSQNTGSTHTPLFASAIPSKSIYQALQKDESFAEVRRLWRSAKGAIVGIGSPTTGRTSLSSAIPKDSLPDSIGDVCLHFFNRDGRELTFPGSDRIVRIPTEDLSTIPYSTAVAVGEEKCWSIVTAASMKFFRRLVTDEATATHILRALRV</sequence>
<protein>
    <submittedName>
        <fullName evidence="6">Transcriptional regulator</fullName>
    </submittedName>
</protein>
<evidence type="ECO:0000256" key="4">
    <source>
        <dbReference type="ARBA" id="ARBA00023163"/>
    </source>
</evidence>
<dbReference type="Pfam" id="PF04198">
    <property type="entry name" value="Sugar-bind"/>
    <property type="match status" value="1"/>
</dbReference>
<accession>A0A7K1LJ17</accession>
<dbReference type="InterPro" id="IPR036388">
    <property type="entry name" value="WH-like_DNA-bd_sf"/>
</dbReference>
<proteinExistence type="inferred from homology"/>
<gene>
    <name evidence="6" type="ORF">GMA10_08185</name>
</gene>
<keyword evidence="4" id="KW-0804">Transcription</keyword>
<evidence type="ECO:0000256" key="1">
    <source>
        <dbReference type="ARBA" id="ARBA00010466"/>
    </source>
</evidence>
<evidence type="ECO:0000259" key="5">
    <source>
        <dbReference type="Pfam" id="PF04198"/>
    </source>
</evidence>
<evidence type="ECO:0000256" key="2">
    <source>
        <dbReference type="ARBA" id="ARBA00023015"/>
    </source>
</evidence>
<dbReference type="InterPro" id="IPR037171">
    <property type="entry name" value="NagB/RpiA_transferase-like"/>
</dbReference>
<keyword evidence="3" id="KW-0238">DNA-binding</keyword>